<keyword evidence="7" id="KW-1185">Reference proteome</keyword>
<dbReference type="PANTHER" id="PTHR32208">
    <property type="entry name" value="SECRETED PROTEIN-RELATED"/>
    <property type="match status" value="1"/>
</dbReference>
<sequence length="637" mass="71273">MAALLRTLIVFPLLLVTVHSQFWLPNPFRGSNDDQDKNPGLKLPGITIPLLGSIGIGGDTDKADQGANPPFETDYKGLWMLLSEDSGANAMHVNLLPNNKIIMFDATAFRMSTLKLPNGECIPYKDDKKREKEDCWSHGVEFDYNTGYKRPLKMVFDPWCSSGGLTADGILISTGGWKDGTRTVRYMDTCEDCDWKEFQYTLADARWYATQITLADGGFFLVGGRKSFSYEYVPPEGKSNAESIKFPFLYQTTDIEENNLYPFVHLSSDGNVFIFANNRSVLLNPKTNKIIKEFPILEGGSRNYPASAMSALLPIKLYVKNAETIAVEVIICGGAKPQAYTLAQNSIFIPALQDCNRLQITKPNAQWKKETMPTPRVMGDMLNLPNGDLLILNGAKQGTSAWYSAEDPNLNPILYSPYKPMNQRFKVLNPTVIPRMYHSAVALLPDGKVLVGGSNPNPGYNFTAKYPTEMRIEKFSPPYLDPALAVHRPIIIEEASETTLTYEKNFMVQFRLGESFVDKRDVKVSMYAPPFTTHGYSMNQRLLFLGKVDVRKVFPTVYQVNVVAPPTREVAPAGYYLIFVVYRGVPSKAISEEKIEENDGKTEKDSGLSNAEKNNNAKAKPKKVPVFCKVNEHYTNL</sequence>
<dbReference type="SUPFAM" id="SSF81296">
    <property type="entry name" value="E set domains"/>
    <property type="match status" value="1"/>
</dbReference>
<gene>
    <name evidence="6" type="ORF">SO802_002612</name>
</gene>
<dbReference type="CDD" id="cd02851">
    <property type="entry name" value="E_set_GO_C"/>
    <property type="match status" value="1"/>
</dbReference>
<dbReference type="Pfam" id="PF09118">
    <property type="entry name" value="GO-like_E_set"/>
    <property type="match status" value="1"/>
</dbReference>
<comment type="caution">
    <text evidence="6">The sequence shown here is derived from an EMBL/GenBank/DDBJ whole genome shotgun (WGS) entry which is preliminary data.</text>
</comment>
<dbReference type="PANTHER" id="PTHR32208:SF93">
    <property type="entry name" value="ALDEHYDE OXIDASE GLOX1"/>
    <property type="match status" value="1"/>
</dbReference>
<dbReference type="InterPro" id="IPR013783">
    <property type="entry name" value="Ig-like_fold"/>
</dbReference>
<proteinExistence type="predicted"/>
<evidence type="ECO:0000259" key="4">
    <source>
        <dbReference type="Pfam" id="PF07250"/>
    </source>
</evidence>
<evidence type="ECO:0000313" key="7">
    <source>
        <dbReference type="Proteomes" id="UP001459277"/>
    </source>
</evidence>
<dbReference type="EMBL" id="JAZDWU010000001">
    <property type="protein sequence ID" value="KAL0015543.1"/>
    <property type="molecule type" value="Genomic_DNA"/>
</dbReference>
<dbReference type="Proteomes" id="UP001459277">
    <property type="component" value="Unassembled WGS sequence"/>
</dbReference>
<feature type="chain" id="PRO_5044025180" description="Galactose oxidase" evidence="3">
    <location>
        <begin position="21"/>
        <end position="637"/>
    </location>
</feature>
<protein>
    <recommendedName>
        <fullName evidence="8">Galactose oxidase</fullName>
    </recommendedName>
</protein>
<evidence type="ECO:0008006" key="8">
    <source>
        <dbReference type="Google" id="ProtNLM"/>
    </source>
</evidence>
<feature type="signal peptide" evidence="3">
    <location>
        <begin position="1"/>
        <end position="20"/>
    </location>
</feature>
<dbReference type="SUPFAM" id="SSF50965">
    <property type="entry name" value="Galactose oxidase, central domain"/>
    <property type="match status" value="1"/>
</dbReference>
<feature type="compositionally biased region" description="Low complexity" evidence="2">
    <location>
        <begin position="610"/>
        <end position="620"/>
    </location>
</feature>
<feature type="domain" description="Galactose oxidase-like Early set" evidence="5">
    <location>
        <begin position="488"/>
        <end position="589"/>
    </location>
</feature>
<dbReference type="Gene3D" id="2.130.10.80">
    <property type="entry name" value="Galactose oxidase/kelch, beta-propeller"/>
    <property type="match status" value="1"/>
</dbReference>
<dbReference type="InterPro" id="IPR014756">
    <property type="entry name" value="Ig_E-set"/>
</dbReference>
<dbReference type="InterPro" id="IPR011043">
    <property type="entry name" value="Gal_Oxase/kelch_b-propeller"/>
</dbReference>
<keyword evidence="1 3" id="KW-0732">Signal</keyword>
<dbReference type="InterPro" id="IPR037293">
    <property type="entry name" value="Gal_Oxidase_central_sf"/>
</dbReference>
<dbReference type="AlphaFoldDB" id="A0AAW2DY16"/>
<evidence type="ECO:0000259" key="5">
    <source>
        <dbReference type="Pfam" id="PF09118"/>
    </source>
</evidence>
<reference evidence="6 7" key="1">
    <citation type="submission" date="2024-01" db="EMBL/GenBank/DDBJ databases">
        <title>A telomere-to-telomere, gap-free genome of sweet tea (Lithocarpus litseifolius).</title>
        <authorList>
            <person name="Zhou J."/>
        </authorList>
    </citation>
    <scope>NUCLEOTIDE SEQUENCE [LARGE SCALE GENOMIC DNA]</scope>
    <source>
        <strain evidence="6">Zhou-2022a</strain>
        <tissue evidence="6">Leaf</tissue>
    </source>
</reference>
<feature type="domain" description="Glyoxal oxidase N-terminal" evidence="4">
    <location>
        <begin position="91"/>
        <end position="479"/>
    </location>
</feature>
<name>A0AAW2DY16_9ROSI</name>
<evidence type="ECO:0000313" key="6">
    <source>
        <dbReference type="EMBL" id="KAL0015543.1"/>
    </source>
</evidence>
<feature type="region of interest" description="Disordered" evidence="2">
    <location>
        <begin position="594"/>
        <end position="620"/>
    </location>
</feature>
<evidence type="ECO:0000256" key="1">
    <source>
        <dbReference type="ARBA" id="ARBA00022729"/>
    </source>
</evidence>
<evidence type="ECO:0000256" key="2">
    <source>
        <dbReference type="SAM" id="MobiDB-lite"/>
    </source>
</evidence>
<dbReference type="InterPro" id="IPR015202">
    <property type="entry name" value="GO-like_E_set"/>
</dbReference>
<dbReference type="InterPro" id="IPR009880">
    <property type="entry name" value="Glyoxal_oxidase_N"/>
</dbReference>
<feature type="compositionally biased region" description="Basic and acidic residues" evidence="2">
    <location>
        <begin position="594"/>
        <end position="606"/>
    </location>
</feature>
<dbReference type="Pfam" id="PF07250">
    <property type="entry name" value="Glyoxal_oxid_N"/>
    <property type="match status" value="1"/>
</dbReference>
<organism evidence="6 7">
    <name type="scientific">Lithocarpus litseifolius</name>
    <dbReference type="NCBI Taxonomy" id="425828"/>
    <lineage>
        <taxon>Eukaryota</taxon>
        <taxon>Viridiplantae</taxon>
        <taxon>Streptophyta</taxon>
        <taxon>Embryophyta</taxon>
        <taxon>Tracheophyta</taxon>
        <taxon>Spermatophyta</taxon>
        <taxon>Magnoliopsida</taxon>
        <taxon>eudicotyledons</taxon>
        <taxon>Gunneridae</taxon>
        <taxon>Pentapetalae</taxon>
        <taxon>rosids</taxon>
        <taxon>fabids</taxon>
        <taxon>Fagales</taxon>
        <taxon>Fagaceae</taxon>
        <taxon>Lithocarpus</taxon>
    </lineage>
</organism>
<dbReference type="Gene3D" id="2.60.40.10">
    <property type="entry name" value="Immunoglobulins"/>
    <property type="match status" value="1"/>
</dbReference>
<accession>A0AAW2DY16</accession>
<evidence type="ECO:0000256" key="3">
    <source>
        <dbReference type="SAM" id="SignalP"/>
    </source>
</evidence>